<evidence type="ECO:0000256" key="1">
    <source>
        <dbReference type="SAM" id="MobiDB-lite"/>
    </source>
</evidence>
<keyword evidence="3" id="KW-1185">Reference proteome</keyword>
<gene>
    <name evidence="2" type="ORF">GCM10022261_08950</name>
</gene>
<evidence type="ECO:0008006" key="4">
    <source>
        <dbReference type="Google" id="ProtNLM"/>
    </source>
</evidence>
<feature type="region of interest" description="Disordered" evidence="1">
    <location>
        <begin position="38"/>
        <end position="64"/>
    </location>
</feature>
<dbReference type="EMBL" id="BAABAZ010000004">
    <property type="protein sequence ID" value="GAA4283364.1"/>
    <property type="molecule type" value="Genomic_DNA"/>
</dbReference>
<dbReference type="Proteomes" id="UP001501586">
    <property type="component" value="Unassembled WGS sequence"/>
</dbReference>
<accession>A0ABP8EHC3</accession>
<evidence type="ECO:0000313" key="2">
    <source>
        <dbReference type="EMBL" id="GAA4283364.1"/>
    </source>
</evidence>
<name>A0ABP8EHC3_9MICO</name>
<evidence type="ECO:0000313" key="3">
    <source>
        <dbReference type="Proteomes" id="UP001501586"/>
    </source>
</evidence>
<comment type="caution">
    <text evidence="2">The sequence shown here is derived from an EMBL/GenBank/DDBJ whole genome shotgun (WGS) entry which is preliminary data.</text>
</comment>
<organism evidence="2 3">
    <name type="scientific">Brevibacterium daeguense</name>
    <dbReference type="NCBI Taxonomy" id="909936"/>
    <lineage>
        <taxon>Bacteria</taxon>
        <taxon>Bacillati</taxon>
        <taxon>Actinomycetota</taxon>
        <taxon>Actinomycetes</taxon>
        <taxon>Micrococcales</taxon>
        <taxon>Brevibacteriaceae</taxon>
        <taxon>Brevibacterium</taxon>
    </lineage>
</organism>
<protein>
    <recommendedName>
        <fullName evidence="4">Spo0E like sporulation regulatory protein</fullName>
    </recommendedName>
</protein>
<reference evidence="3" key="1">
    <citation type="journal article" date="2019" name="Int. J. Syst. Evol. Microbiol.">
        <title>The Global Catalogue of Microorganisms (GCM) 10K type strain sequencing project: providing services to taxonomists for standard genome sequencing and annotation.</title>
        <authorList>
            <consortium name="The Broad Institute Genomics Platform"/>
            <consortium name="The Broad Institute Genome Sequencing Center for Infectious Disease"/>
            <person name="Wu L."/>
            <person name="Ma J."/>
        </authorList>
    </citation>
    <scope>NUCLEOTIDE SEQUENCE [LARGE SCALE GENOMIC DNA]</scope>
    <source>
        <strain evidence="3">JCM 17458</strain>
    </source>
</reference>
<proteinExistence type="predicted"/>
<sequence>MPYDIHRRLSFGMSRKLRRSRSKASVFLPSAQRADASLRTVADPPLSSSPDRRPESDFAGAEGSLGAMACPSEYRIRQILRRAAENDLLMCAVLQSHVLDGQLSSCLRLAIAQISAAMET</sequence>